<evidence type="ECO:0000259" key="3">
    <source>
        <dbReference type="SMART" id="SM01329"/>
    </source>
</evidence>
<dbReference type="GO" id="GO:0006102">
    <property type="term" value="P:isocitrate metabolic process"/>
    <property type="evidence" value="ECO:0007669"/>
    <property type="project" value="TreeGrafter"/>
</dbReference>
<dbReference type="eggNOG" id="KOG0784">
    <property type="taxonomic scope" value="Eukaryota"/>
</dbReference>
<dbReference type="STRING" id="312017.I7MKD2"/>
<dbReference type="KEGG" id="tet:TTHERM_00344030"/>
<dbReference type="Pfam" id="PF00180">
    <property type="entry name" value="Iso_dh"/>
    <property type="match status" value="1"/>
</dbReference>
<dbReference type="InterPro" id="IPR024084">
    <property type="entry name" value="IsoPropMal-DH-like_dom"/>
</dbReference>
<dbReference type="Gene3D" id="3.40.718.10">
    <property type="entry name" value="Isopropylmalate Dehydrogenase"/>
    <property type="match status" value="1"/>
</dbReference>
<dbReference type="Proteomes" id="UP000009168">
    <property type="component" value="Unassembled WGS sequence"/>
</dbReference>
<evidence type="ECO:0000313" key="4">
    <source>
        <dbReference type="EMBL" id="EAR98203.3"/>
    </source>
</evidence>
<dbReference type="SMART" id="SM01329">
    <property type="entry name" value="Iso_dh"/>
    <property type="match status" value="1"/>
</dbReference>
<dbReference type="GO" id="GO:0005739">
    <property type="term" value="C:mitochondrion"/>
    <property type="evidence" value="ECO:0007669"/>
    <property type="project" value="TreeGrafter"/>
</dbReference>
<dbReference type="EMBL" id="GG662654">
    <property type="protein sequence ID" value="EAR98203.3"/>
    <property type="molecule type" value="Genomic_DNA"/>
</dbReference>
<dbReference type="SUPFAM" id="SSF53659">
    <property type="entry name" value="Isocitrate/Isopropylmalate dehydrogenase-like"/>
    <property type="match status" value="1"/>
</dbReference>
<evidence type="ECO:0000256" key="1">
    <source>
        <dbReference type="ARBA" id="ARBA00007769"/>
    </source>
</evidence>
<feature type="domain" description="Isopropylmalate dehydrogenase-like" evidence="3">
    <location>
        <begin position="168"/>
        <end position="485"/>
    </location>
</feature>
<dbReference type="PANTHER" id="PTHR11835">
    <property type="entry name" value="DECARBOXYLATING DEHYDROGENASES-ISOCITRATE, ISOPROPYLMALATE, TARTRATE"/>
    <property type="match status" value="1"/>
</dbReference>
<keyword evidence="2" id="KW-0816">Tricarboxylic acid cycle</keyword>
<organism evidence="4 5">
    <name type="scientific">Tetrahymena thermophila (strain SB210)</name>
    <dbReference type="NCBI Taxonomy" id="312017"/>
    <lineage>
        <taxon>Eukaryota</taxon>
        <taxon>Sar</taxon>
        <taxon>Alveolata</taxon>
        <taxon>Ciliophora</taxon>
        <taxon>Intramacronucleata</taxon>
        <taxon>Oligohymenophorea</taxon>
        <taxon>Hymenostomatida</taxon>
        <taxon>Tetrahymenina</taxon>
        <taxon>Tetrahymenidae</taxon>
        <taxon>Tetrahymena</taxon>
    </lineage>
</organism>
<proteinExistence type="inferred from homology"/>
<dbReference type="RefSeq" id="XP_001018448.3">
    <property type="nucleotide sequence ID" value="XM_001018448.3"/>
</dbReference>
<dbReference type="OrthoDB" id="10261637at2759"/>
<dbReference type="GeneID" id="7842072"/>
<protein>
    <submittedName>
        <fullName evidence="4">NAD-dependent isocitrate dehydrogenase</fullName>
    </submittedName>
</protein>
<gene>
    <name evidence="4" type="ORF">TTHERM_00344030</name>
</gene>
<dbReference type="InParanoid" id="I7MKD2"/>
<comment type="similarity">
    <text evidence="1">Belongs to the isocitrate and isopropylmalate dehydrogenases family.</text>
</comment>
<keyword evidence="5" id="KW-1185">Reference proteome</keyword>
<accession>I7MKD2</accession>
<dbReference type="GO" id="GO:0004449">
    <property type="term" value="F:isocitrate dehydrogenase (NAD+) activity"/>
    <property type="evidence" value="ECO:0007669"/>
    <property type="project" value="TreeGrafter"/>
</dbReference>
<evidence type="ECO:0000313" key="5">
    <source>
        <dbReference type="Proteomes" id="UP000009168"/>
    </source>
</evidence>
<dbReference type="GO" id="GO:0006099">
    <property type="term" value="P:tricarboxylic acid cycle"/>
    <property type="evidence" value="ECO:0007669"/>
    <property type="project" value="UniProtKB-KW"/>
</dbReference>
<name>I7MKD2_TETTS</name>
<evidence type="ECO:0000256" key="2">
    <source>
        <dbReference type="ARBA" id="ARBA00022532"/>
    </source>
</evidence>
<dbReference type="AlphaFoldDB" id="I7MKD2"/>
<dbReference type="PANTHER" id="PTHR11835:SF42">
    <property type="entry name" value="ISOCITRATE DEHYDROGENASE [NAD] SUBUNIT BETA, MITOCHONDRIAL"/>
    <property type="match status" value="1"/>
</dbReference>
<reference evidence="5" key="1">
    <citation type="journal article" date="2006" name="PLoS Biol.">
        <title>Macronuclear genome sequence of the ciliate Tetrahymena thermophila, a model eukaryote.</title>
        <authorList>
            <person name="Eisen J.A."/>
            <person name="Coyne R.S."/>
            <person name="Wu M."/>
            <person name="Wu D."/>
            <person name="Thiagarajan M."/>
            <person name="Wortman J.R."/>
            <person name="Badger J.H."/>
            <person name="Ren Q."/>
            <person name="Amedeo P."/>
            <person name="Jones K.M."/>
            <person name="Tallon L.J."/>
            <person name="Delcher A.L."/>
            <person name="Salzberg S.L."/>
            <person name="Silva J.C."/>
            <person name="Haas B.J."/>
            <person name="Majoros W.H."/>
            <person name="Farzad M."/>
            <person name="Carlton J.M."/>
            <person name="Smith R.K. Jr."/>
            <person name="Garg J."/>
            <person name="Pearlman R.E."/>
            <person name="Karrer K.M."/>
            <person name="Sun L."/>
            <person name="Manning G."/>
            <person name="Elde N.C."/>
            <person name="Turkewitz A.P."/>
            <person name="Asai D.J."/>
            <person name="Wilkes D.E."/>
            <person name="Wang Y."/>
            <person name="Cai H."/>
            <person name="Collins K."/>
            <person name="Stewart B.A."/>
            <person name="Lee S.R."/>
            <person name="Wilamowska K."/>
            <person name="Weinberg Z."/>
            <person name="Ruzzo W.L."/>
            <person name="Wloga D."/>
            <person name="Gaertig J."/>
            <person name="Frankel J."/>
            <person name="Tsao C.-C."/>
            <person name="Gorovsky M.A."/>
            <person name="Keeling P.J."/>
            <person name="Waller R.F."/>
            <person name="Patron N.J."/>
            <person name="Cherry J.M."/>
            <person name="Stover N.A."/>
            <person name="Krieger C.J."/>
            <person name="del Toro C."/>
            <person name="Ryder H.F."/>
            <person name="Williamson S.C."/>
            <person name="Barbeau R.A."/>
            <person name="Hamilton E.P."/>
            <person name="Orias E."/>
        </authorList>
    </citation>
    <scope>NUCLEOTIDE SEQUENCE [LARGE SCALE GENOMIC DNA]</scope>
    <source>
        <strain evidence="5">SB210</strain>
    </source>
</reference>
<sequence length="491" mass="55555">MNALTHYIIHWEQVFWCNQFLKVFDECFYIQCFFNCLYTYLHADKQGEIKRNKRRQQKQQLYLYLINQLSEKKGKNLSYIFFERRKEKVIGNKQQINKRNKQSLINKIKQTGKHLNQKILRVEMKNLLRSAVFNQLLAGNRSTAAPSAARHTWTSTYIQKPGAGKIQTVTLIPGYGIGPEITNSVQQVFKAANVPIHFDVIENFSWEDPVTRERLKKNRVILLGVIPPHGKGQKLVENFQFYNELGLYADVMPAVTLPGVSARHQNVDVVVIRENSEGEFTGIEHEVYPGVIESIKRITKESSLKIAKYAFEFAHLNGRKKVTAVHKANIMKLADGLFLEATREVAAVYPFIKYEEMIIDNCSMQLVKTPQQFDVMVLPNLYGAIVSNICAGITGGVGLHAGICVGENHVLFAQSNRHAGLDIAGMNVANPTALLFSSVSMLQHMGFPFFADKINRAINKTLCDGKIRTRDIGGTSSTSQYTEAIIKNLEN</sequence>